<accession>A0A1L3ZW29</accession>
<evidence type="ECO:0000313" key="7">
    <source>
        <dbReference type="Proteomes" id="UP000182063"/>
    </source>
</evidence>
<evidence type="ECO:0000256" key="4">
    <source>
        <dbReference type="ARBA" id="ARBA00023163"/>
    </source>
</evidence>
<evidence type="ECO:0000256" key="2">
    <source>
        <dbReference type="ARBA" id="ARBA00023015"/>
    </source>
</evidence>
<dbReference type="InterPro" id="IPR058163">
    <property type="entry name" value="LysR-type_TF_proteobact-type"/>
</dbReference>
<dbReference type="Pfam" id="PF03466">
    <property type="entry name" value="LysR_substrate"/>
    <property type="match status" value="1"/>
</dbReference>
<dbReference type="Proteomes" id="UP000182063">
    <property type="component" value="Chromosome"/>
</dbReference>
<dbReference type="PROSITE" id="PS50931">
    <property type="entry name" value="HTH_LYSR"/>
    <property type="match status" value="1"/>
</dbReference>
<sequence length="304" mass="33955">MSLWDGIDEFVAVAAAGSFTKGAAALGRSTTHVSRAIMLLEQRVQAQLFQRTTRIVRLTDTGRVFLDHCQRLLHDRDEAIALITRGGEPEGELRLTCSTAMGERFLAPLMRRFALQHPRLSVVVDLTNRLVDLVSEGYDIAIRTGTLADARLIRTRIASRQFLTCAAPGYLDRTAPLDAIQDLDRHEHIVGTSTTWKFKQGDRQVLYKPSGRFRCNSGHAVVDACVSGMGICQLPEFYVLGHLRTGALRLLLHDVRPDDEPIWAVYPQHRHLAPKIRGAIDYLRRELPLEMARTHGEDALTSGS</sequence>
<keyword evidence="3" id="KW-0238">DNA-binding</keyword>
<dbReference type="GO" id="GO:0043565">
    <property type="term" value="F:sequence-specific DNA binding"/>
    <property type="evidence" value="ECO:0007669"/>
    <property type="project" value="TreeGrafter"/>
</dbReference>
<comment type="similarity">
    <text evidence="1">Belongs to the LysR transcriptional regulatory family.</text>
</comment>
<dbReference type="SUPFAM" id="SSF46785">
    <property type="entry name" value="Winged helix' DNA-binding domain"/>
    <property type="match status" value="1"/>
</dbReference>
<protein>
    <submittedName>
        <fullName evidence="6">LysR family transcriptional regulator</fullName>
    </submittedName>
</protein>
<name>A0A1L3ZW29_9SPHN</name>
<dbReference type="InterPro" id="IPR036390">
    <property type="entry name" value="WH_DNA-bd_sf"/>
</dbReference>
<dbReference type="Pfam" id="PF00126">
    <property type="entry name" value="HTH_1"/>
    <property type="match status" value="1"/>
</dbReference>
<dbReference type="GO" id="GO:0003700">
    <property type="term" value="F:DNA-binding transcription factor activity"/>
    <property type="evidence" value="ECO:0007669"/>
    <property type="project" value="InterPro"/>
</dbReference>
<dbReference type="FunFam" id="3.40.190.290:FF:000001">
    <property type="entry name" value="Transcriptional regulator, LysR family"/>
    <property type="match status" value="1"/>
</dbReference>
<dbReference type="OrthoDB" id="9813056at2"/>
<feature type="domain" description="HTH lysR-type" evidence="5">
    <location>
        <begin position="10"/>
        <end position="59"/>
    </location>
</feature>
<dbReference type="PANTHER" id="PTHR30537:SF10">
    <property type="entry name" value="TRANSCRIPTIONAL REGULATOR-RELATED"/>
    <property type="match status" value="1"/>
</dbReference>
<dbReference type="InterPro" id="IPR036388">
    <property type="entry name" value="WH-like_DNA-bd_sf"/>
</dbReference>
<dbReference type="RefSeq" id="WP_072597622.1">
    <property type="nucleotide sequence ID" value="NZ_CP018221.1"/>
</dbReference>
<dbReference type="PANTHER" id="PTHR30537">
    <property type="entry name" value="HTH-TYPE TRANSCRIPTIONAL REGULATOR"/>
    <property type="match status" value="1"/>
</dbReference>
<dbReference type="SUPFAM" id="SSF53850">
    <property type="entry name" value="Periplasmic binding protein-like II"/>
    <property type="match status" value="1"/>
</dbReference>
<dbReference type="KEGG" id="sphj:BSL82_11305"/>
<evidence type="ECO:0000313" key="6">
    <source>
        <dbReference type="EMBL" id="API59832.1"/>
    </source>
</evidence>
<evidence type="ECO:0000256" key="3">
    <source>
        <dbReference type="ARBA" id="ARBA00023125"/>
    </source>
</evidence>
<dbReference type="InterPro" id="IPR000847">
    <property type="entry name" value="LysR_HTH_N"/>
</dbReference>
<gene>
    <name evidence="6" type="ORF">BSL82_11305</name>
</gene>
<dbReference type="FunFam" id="1.10.10.10:FF:000001">
    <property type="entry name" value="LysR family transcriptional regulator"/>
    <property type="match status" value="1"/>
</dbReference>
<dbReference type="EMBL" id="CP018221">
    <property type="protein sequence ID" value="API59832.1"/>
    <property type="molecule type" value="Genomic_DNA"/>
</dbReference>
<dbReference type="GO" id="GO:0006351">
    <property type="term" value="P:DNA-templated transcription"/>
    <property type="evidence" value="ECO:0007669"/>
    <property type="project" value="TreeGrafter"/>
</dbReference>
<dbReference type="InterPro" id="IPR005119">
    <property type="entry name" value="LysR_subst-bd"/>
</dbReference>
<keyword evidence="7" id="KW-1185">Reference proteome</keyword>
<evidence type="ECO:0000259" key="5">
    <source>
        <dbReference type="PROSITE" id="PS50931"/>
    </source>
</evidence>
<reference evidence="7" key="1">
    <citation type="submission" date="2016-11" db="EMBL/GenBank/DDBJ databases">
        <title>Complete Genome Sequence of alachlor-degrading Sphingomonas sp. strain JJ-A5.</title>
        <authorList>
            <person name="Lee H."/>
            <person name="Ka J.-O."/>
        </authorList>
    </citation>
    <scope>NUCLEOTIDE SEQUENCE [LARGE SCALE GENOMIC DNA]</scope>
    <source>
        <strain evidence="7">JJ-A5</strain>
    </source>
</reference>
<dbReference type="AlphaFoldDB" id="A0A1L3ZW29"/>
<dbReference type="Gene3D" id="3.40.190.290">
    <property type="match status" value="1"/>
</dbReference>
<organism evidence="6 7">
    <name type="scientific">Tardibacter chloracetimidivorans</name>
    <dbReference type="NCBI Taxonomy" id="1921510"/>
    <lineage>
        <taxon>Bacteria</taxon>
        <taxon>Pseudomonadati</taxon>
        <taxon>Pseudomonadota</taxon>
        <taxon>Alphaproteobacteria</taxon>
        <taxon>Sphingomonadales</taxon>
        <taxon>Sphingomonadaceae</taxon>
        <taxon>Tardibacter</taxon>
    </lineage>
</organism>
<dbReference type="Gene3D" id="1.10.10.10">
    <property type="entry name" value="Winged helix-like DNA-binding domain superfamily/Winged helix DNA-binding domain"/>
    <property type="match status" value="1"/>
</dbReference>
<evidence type="ECO:0000256" key="1">
    <source>
        <dbReference type="ARBA" id="ARBA00009437"/>
    </source>
</evidence>
<keyword evidence="4" id="KW-0804">Transcription</keyword>
<dbReference type="STRING" id="1921510.BSL82_11305"/>
<proteinExistence type="inferred from homology"/>
<keyword evidence="2" id="KW-0805">Transcription regulation</keyword>